<feature type="domain" description="Mur ligase N-terminal catalytic" evidence="12">
    <location>
        <begin position="26"/>
        <end position="73"/>
    </location>
</feature>
<reference evidence="15" key="1">
    <citation type="submission" date="2024-07" db="EMBL/GenBank/DDBJ databases">
        <title>Complete genome sequence of Verrucomicrobiaceae bacterium NT6N.</title>
        <authorList>
            <person name="Huang C."/>
            <person name="Takami H."/>
            <person name="Hamasaki K."/>
        </authorList>
    </citation>
    <scope>NUCLEOTIDE SEQUENCE</scope>
    <source>
        <strain evidence="15">NT6N</strain>
    </source>
</reference>
<evidence type="ECO:0000259" key="12">
    <source>
        <dbReference type="Pfam" id="PF01225"/>
    </source>
</evidence>
<dbReference type="GO" id="GO:0008360">
    <property type="term" value="P:regulation of cell shape"/>
    <property type="evidence" value="ECO:0007669"/>
    <property type="project" value="UniProtKB-KW"/>
</dbReference>
<evidence type="ECO:0000259" key="14">
    <source>
        <dbReference type="Pfam" id="PF08245"/>
    </source>
</evidence>
<evidence type="ECO:0000256" key="11">
    <source>
        <dbReference type="RuleBase" id="RU004136"/>
    </source>
</evidence>
<evidence type="ECO:0000256" key="4">
    <source>
        <dbReference type="ARBA" id="ARBA00022741"/>
    </source>
</evidence>
<dbReference type="Pfam" id="PF02875">
    <property type="entry name" value="Mur_ligase_C"/>
    <property type="match status" value="1"/>
</dbReference>
<evidence type="ECO:0000256" key="2">
    <source>
        <dbReference type="ARBA" id="ARBA00022598"/>
    </source>
</evidence>
<comment type="subcellular location">
    <subcellularLocation>
        <location evidence="10 11">Cytoplasm</location>
    </subcellularLocation>
</comment>
<comment type="function">
    <text evidence="10 11">Involved in cell wall formation. Catalyzes the final step in the synthesis of UDP-N-acetylmuramoyl-pentapeptide, the precursor of murein.</text>
</comment>
<comment type="similarity">
    <text evidence="10">Belongs to the MurCDEF family. MurF subfamily.</text>
</comment>
<dbReference type="InterPro" id="IPR005863">
    <property type="entry name" value="UDP-N-AcMur_synth"/>
</dbReference>
<evidence type="ECO:0000259" key="13">
    <source>
        <dbReference type="Pfam" id="PF02875"/>
    </source>
</evidence>
<organism evidence="15">
    <name type="scientific">Oceaniferula spumae</name>
    <dbReference type="NCBI Taxonomy" id="2979115"/>
    <lineage>
        <taxon>Bacteria</taxon>
        <taxon>Pseudomonadati</taxon>
        <taxon>Verrucomicrobiota</taxon>
        <taxon>Verrucomicrobiia</taxon>
        <taxon>Verrucomicrobiales</taxon>
        <taxon>Verrucomicrobiaceae</taxon>
        <taxon>Oceaniferula</taxon>
    </lineage>
</organism>
<dbReference type="GO" id="GO:0051301">
    <property type="term" value="P:cell division"/>
    <property type="evidence" value="ECO:0007669"/>
    <property type="project" value="UniProtKB-KW"/>
</dbReference>
<evidence type="ECO:0000256" key="10">
    <source>
        <dbReference type="HAMAP-Rule" id="MF_02019"/>
    </source>
</evidence>
<comment type="catalytic activity">
    <reaction evidence="10 11">
        <text>D-alanyl-D-alanine + UDP-N-acetyl-alpha-D-muramoyl-L-alanyl-gamma-D-glutamyl-meso-2,6-diaminopimelate + ATP = UDP-N-acetyl-alpha-D-muramoyl-L-alanyl-gamma-D-glutamyl-meso-2,6-diaminopimeloyl-D-alanyl-D-alanine + ADP + phosphate + H(+)</text>
        <dbReference type="Rhea" id="RHEA:28374"/>
        <dbReference type="ChEBI" id="CHEBI:15378"/>
        <dbReference type="ChEBI" id="CHEBI:30616"/>
        <dbReference type="ChEBI" id="CHEBI:43474"/>
        <dbReference type="ChEBI" id="CHEBI:57822"/>
        <dbReference type="ChEBI" id="CHEBI:61386"/>
        <dbReference type="ChEBI" id="CHEBI:83905"/>
        <dbReference type="ChEBI" id="CHEBI:456216"/>
        <dbReference type="EC" id="6.3.2.10"/>
    </reaction>
</comment>
<keyword evidence="6 10" id="KW-0133">Cell shape</keyword>
<evidence type="ECO:0000313" key="15">
    <source>
        <dbReference type="EMBL" id="BDS08421.1"/>
    </source>
</evidence>
<keyword evidence="1 10" id="KW-0963">Cytoplasm</keyword>
<keyword evidence="7 10" id="KW-0573">Peptidoglycan synthesis</keyword>
<evidence type="ECO:0000256" key="9">
    <source>
        <dbReference type="ARBA" id="ARBA00023316"/>
    </source>
</evidence>
<dbReference type="EC" id="6.3.2.10" evidence="10 11"/>
<keyword evidence="3 10" id="KW-0132">Cell division</keyword>
<protein>
    <recommendedName>
        <fullName evidence="10 11">UDP-N-acetylmuramoyl-tripeptide--D-alanyl-D-alanine ligase</fullName>
        <ecNumber evidence="10 11">6.3.2.10</ecNumber>
    </recommendedName>
    <alternativeName>
        <fullName evidence="10">D-alanyl-D-alanine-adding enzyme</fullName>
    </alternativeName>
</protein>
<dbReference type="GO" id="GO:0005737">
    <property type="term" value="C:cytoplasm"/>
    <property type="evidence" value="ECO:0007669"/>
    <property type="project" value="UniProtKB-SubCell"/>
</dbReference>
<dbReference type="GO" id="GO:0047480">
    <property type="term" value="F:UDP-N-acetylmuramoyl-tripeptide-D-alanyl-D-alanine ligase activity"/>
    <property type="evidence" value="ECO:0007669"/>
    <property type="project" value="UniProtKB-UniRule"/>
</dbReference>
<feature type="binding site" evidence="10">
    <location>
        <begin position="113"/>
        <end position="119"/>
    </location>
    <ligand>
        <name>ATP</name>
        <dbReference type="ChEBI" id="CHEBI:30616"/>
    </ligand>
</feature>
<keyword evidence="4 10" id="KW-0547">Nucleotide-binding</keyword>
<dbReference type="Gene3D" id="3.40.1190.10">
    <property type="entry name" value="Mur-like, catalytic domain"/>
    <property type="match status" value="1"/>
</dbReference>
<evidence type="ECO:0000256" key="1">
    <source>
        <dbReference type="ARBA" id="ARBA00022490"/>
    </source>
</evidence>
<evidence type="ECO:0000256" key="5">
    <source>
        <dbReference type="ARBA" id="ARBA00022840"/>
    </source>
</evidence>
<keyword evidence="9 10" id="KW-0961">Cell wall biogenesis/degradation</keyword>
<dbReference type="SUPFAM" id="SSF63418">
    <property type="entry name" value="MurE/MurF N-terminal domain"/>
    <property type="match status" value="1"/>
</dbReference>
<keyword evidence="8 10" id="KW-0131">Cell cycle</keyword>
<dbReference type="Pfam" id="PF01225">
    <property type="entry name" value="Mur_ligase"/>
    <property type="match status" value="1"/>
</dbReference>
<dbReference type="SUPFAM" id="SSF53244">
    <property type="entry name" value="MurD-like peptide ligases, peptide-binding domain"/>
    <property type="match status" value="1"/>
</dbReference>
<dbReference type="KEGG" id="osu:NT6N_34610"/>
<dbReference type="InterPro" id="IPR000713">
    <property type="entry name" value="Mur_ligase_N"/>
</dbReference>
<dbReference type="InterPro" id="IPR036565">
    <property type="entry name" value="Mur-like_cat_sf"/>
</dbReference>
<keyword evidence="5 10" id="KW-0067">ATP-binding</keyword>
<proteinExistence type="inferred from homology"/>
<dbReference type="EMBL" id="AP026866">
    <property type="protein sequence ID" value="BDS08421.1"/>
    <property type="molecule type" value="Genomic_DNA"/>
</dbReference>
<evidence type="ECO:0000256" key="7">
    <source>
        <dbReference type="ARBA" id="ARBA00022984"/>
    </source>
</evidence>
<gene>
    <name evidence="10 15" type="primary">murF</name>
    <name evidence="15" type="ORF">NT6N_34610</name>
</gene>
<sequence>MKPLSIAEIVTATGGELVGNDTGRTIRAISTDTRSLGEGSLFVALRGDHFDGHNFVGTAVENGAECLMLDTLPENADELEVPVLLVKNTLYGLQRLAKWYRDHLDIKVIGITGSNGKTSTKDFTAAVLRQKFKVNATKGNLNNHIGLPLSVLSTEEDDQVCVWEMGMNHAGEIAPLCDISSPDIGIITNIGTAHIEFLGSREGIAEEKASLARALPENGTLVVTASCDFVDYLIERSHAKTIVAGNCRGAVRAENLHVLESGSAFDLCIDGQDPVPVEIKVSGKHMVNNALLAAAAGYALGMSASEIAAGLNGAELTTGRLRRYDSQGITVIDDTYNANPDSVVAAIETLTDLPIHNGGRRVVVLGMMAELGKHADTEHLRVGRLAAEKKLQVVSVGQQAEKIYQGAHEVSESAVQFENPSDAAAWLKEFCKEGDRVLFKGSRMAGMENVMNEAFPQT</sequence>
<dbReference type="Gene3D" id="3.90.190.20">
    <property type="entry name" value="Mur ligase, C-terminal domain"/>
    <property type="match status" value="1"/>
</dbReference>
<evidence type="ECO:0000256" key="6">
    <source>
        <dbReference type="ARBA" id="ARBA00022960"/>
    </source>
</evidence>
<comment type="pathway">
    <text evidence="10 11">Cell wall biogenesis; peptidoglycan biosynthesis.</text>
</comment>
<dbReference type="InterPro" id="IPR013221">
    <property type="entry name" value="Mur_ligase_cen"/>
</dbReference>
<dbReference type="AlphaFoldDB" id="A0AAT9FQZ4"/>
<evidence type="ECO:0000256" key="3">
    <source>
        <dbReference type="ARBA" id="ARBA00022618"/>
    </source>
</evidence>
<dbReference type="Gene3D" id="3.40.1390.10">
    <property type="entry name" value="MurE/MurF, N-terminal domain"/>
    <property type="match status" value="1"/>
</dbReference>
<dbReference type="InterPro" id="IPR035911">
    <property type="entry name" value="MurE/MurF_N"/>
</dbReference>
<keyword evidence="2 10" id="KW-0436">Ligase</keyword>
<dbReference type="HAMAP" id="MF_02019">
    <property type="entry name" value="MurF"/>
    <property type="match status" value="1"/>
</dbReference>
<dbReference type="NCBIfam" id="TIGR01143">
    <property type="entry name" value="murF"/>
    <property type="match status" value="1"/>
</dbReference>
<accession>A0AAT9FQZ4</accession>
<feature type="domain" description="Mur ligase central" evidence="14">
    <location>
        <begin position="111"/>
        <end position="296"/>
    </location>
</feature>
<dbReference type="PANTHER" id="PTHR43024">
    <property type="entry name" value="UDP-N-ACETYLMURAMOYL-TRIPEPTIDE--D-ALANYL-D-ALANINE LIGASE"/>
    <property type="match status" value="1"/>
</dbReference>
<dbReference type="Pfam" id="PF08245">
    <property type="entry name" value="Mur_ligase_M"/>
    <property type="match status" value="1"/>
</dbReference>
<feature type="domain" description="Mur ligase C-terminal" evidence="13">
    <location>
        <begin position="319"/>
        <end position="443"/>
    </location>
</feature>
<dbReference type="InterPro" id="IPR004101">
    <property type="entry name" value="Mur_ligase_C"/>
</dbReference>
<evidence type="ECO:0000256" key="8">
    <source>
        <dbReference type="ARBA" id="ARBA00023306"/>
    </source>
</evidence>
<name>A0AAT9FQZ4_9BACT</name>
<dbReference type="SUPFAM" id="SSF53623">
    <property type="entry name" value="MurD-like peptide ligases, catalytic domain"/>
    <property type="match status" value="1"/>
</dbReference>
<dbReference type="InterPro" id="IPR051046">
    <property type="entry name" value="MurCDEF_CellWall_CoF430Synth"/>
</dbReference>
<dbReference type="GO" id="GO:0071555">
    <property type="term" value="P:cell wall organization"/>
    <property type="evidence" value="ECO:0007669"/>
    <property type="project" value="UniProtKB-KW"/>
</dbReference>
<dbReference type="PANTHER" id="PTHR43024:SF1">
    <property type="entry name" value="UDP-N-ACETYLMURAMOYL-TRIPEPTIDE--D-ALANYL-D-ALANINE LIGASE"/>
    <property type="match status" value="1"/>
</dbReference>
<dbReference type="GO" id="GO:0005524">
    <property type="term" value="F:ATP binding"/>
    <property type="evidence" value="ECO:0007669"/>
    <property type="project" value="UniProtKB-UniRule"/>
</dbReference>
<dbReference type="GO" id="GO:0009252">
    <property type="term" value="P:peptidoglycan biosynthetic process"/>
    <property type="evidence" value="ECO:0007669"/>
    <property type="project" value="UniProtKB-UniRule"/>
</dbReference>
<dbReference type="InterPro" id="IPR036615">
    <property type="entry name" value="Mur_ligase_C_dom_sf"/>
</dbReference>